<accession>A0A0R3JRD5</accession>
<dbReference type="OrthoDB" id="3035462at2"/>
<organism evidence="2 3">
    <name type="scientific">Caloramator mitchellensis</name>
    <dbReference type="NCBI Taxonomy" id="908809"/>
    <lineage>
        <taxon>Bacteria</taxon>
        <taxon>Bacillati</taxon>
        <taxon>Bacillota</taxon>
        <taxon>Clostridia</taxon>
        <taxon>Eubacteriales</taxon>
        <taxon>Clostridiaceae</taxon>
        <taxon>Caloramator</taxon>
    </lineage>
</organism>
<evidence type="ECO:0000313" key="3">
    <source>
        <dbReference type="Proteomes" id="UP000052015"/>
    </source>
</evidence>
<comment type="caution">
    <text evidence="2">The sequence shown here is derived from an EMBL/GenBank/DDBJ whole genome shotgun (WGS) entry which is preliminary data.</text>
</comment>
<gene>
    <name evidence="2" type="ORF">ABG79_02149</name>
</gene>
<feature type="coiled-coil region" evidence="1">
    <location>
        <begin position="8"/>
        <end position="35"/>
    </location>
</feature>
<dbReference type="EMBL" id="LKHP01000017">
    <property type="protein sequence ID" value="KRQ86017.1"/>
    <property type="molecule type" value="Genomic_DNA"/>
</dbReference>
<dbReference type="STRING" id="908809.ABG79_02149"/>
<protein>
    <submittedName>
        <fullName evidence="2">Uncharacterized protein</fullName>
    </submittedName>
</protein>
<keyword evidence="3" id="KW-1185">Reference proteome</keyword>
<dbReference type="AlphaFoldDB" id="A0A0R3JRD5"/>
<proteinExistence type="predicted"/>
<sequence>MSYKIKGFDEFSKNLKKIEDNLKELEKNNTVSFDELFNSQFMSRYTNFSSFEELLSYGGFEVNSQEDFEAIPDNKMDEVVRKTTTFSSWEEMLSKAAETYIAKKLDF</sequence>
<evidence type="ECO:0000256" key="1">
    <source>
        <dbReference type="SAM" id="Coils"/>
    </source>
</evidence>
<name>A0A0R3JRD5_CALMK</name>
<keyword evidence="1" id="KW-0175">Coiled coil</keyword>
<dbReference type="RefSeq" id="WP_057979445.1">
    <property type="nucleotide sequence ID" value="NZ_LKHP01000017.1"/>
</dbReference>
<reference evidence="2 3" key="1">
    <citation type="submission" date="2015-09" db="EMBL/GenBank/DDBJ databases">
        <title>Draft genome sequence of a Caloramator mitchellensis, a moderate thermophile from the Great Artesian Basin of Australia.</title>
        <authorList>
            <person name="Patel B.K."/>
        </authorList>
    </citation>
    <scope>NUCLEOTIDE SEQUENCE [LARGE SCALE GENOMIC DNA]</scope>
    <source>
        <strain evidence="2 3">VF08</strain>
    </source>
</reference>
<dbReference type="Proteomes" id="UP000052015">
    <property type="component" value="Unassembled WGS sequence"/>
</dbReference>
<evidence type="ECO:0000313" key="2">
    <source>
        <dbReference type="EMBL" id="KRQ86017.1"/>
    </source>
</evidence>